<dbReference type="InterPro" id="IPR036188">
    <property type="entry name" value="FAD/NAD-bd_sf"/>
</dbReference>
<feature type="binding site" evidence="17">
    <location>
        <position position="64"/>
    </location>
    <ligand>
        <name>FAD</name>
        <dbReference type="ChEBI" id="CHEBI:57692"/>
    </ligand>
</feature>
<dbReference type="PRINTS" id="PR00419">
    <property type="entry name" value="ADXRDTASE"/>
</dbReference>
<dbReference type="EC" id="1.18.1.6" evidence="5 16"/>
<accession>A0A7R9EBP8</accession>
<evidence type="ECO:0000256" key="2">
    <source>
        <dbReference type="ARBA" id="ARBA00004173"/>
    </source>
</evidence>
<dbReference type="GO" id="GO:0016491">
    <property type="term" value="F:oxidoreductase activity"/>
    <property type="evidence" value="ECO:0007669"/>
    <property type="project" value="UniProtKB-KW"/>
</dbReference>
<dbReference type="GO" id="GO:0008203">
    <property type="term" value="P:cholesterol metabolic process"/>
    <property type="evidence" value="ECO:0007669"/>
    <property type="project" value="UniProtKB-UniPathway"/>
</dbReference>
<keyword evidence="7" id="KW-0813">Transport</keyword>
<reference evidence="19" key="1">
    <citation type="submission" date="2020-11" db="EMBL/GenBank/DDBJ databases">
        <authorList>
            <person name="Tran Van P."/>
        </authorList>
    </citation>
    <scope>NUCLEOTIDE SEQUENCE</scope>
</reference>
<gene>
    <name evidence="19" type="ORF">TMSB3V08_LOCUS7834</name>
</gene>
<evidence type="ECO:0000256" key="16">
    <source>
        <dbReference type="PIRNR" id="PIRNR000362"/>
    </source>
</evidence>
<dbReference type="AlphaFoldDB" id="A0A7R9EBP8"/>
<feature type="binding site" evidence="18">
    <location>
        <position position="227"/>
    </location>
    <ligand>
        <name>NADP(+)</name>
        <dbReference type="ChEBI" id="CHEBI:58349"/>
    </ligand>
</feature>
<feature type="binding site" evidence="18">
    <location>
        <position position="385"/>
    </location>
    <ligand>
        <name>NADP(+)</name>
        <dbReference type="ChEBI" id="CHEBI:58349"/>
    </ligand>
</feature>
<evidence type="ECO:0000256" key="14">
    <source>
        <dbReference type="ARBA" id="ARBA00023128"/>
    </source>
</evidence>
<dbReference type="FunFam" id="3.50.50.60:FF:000036">
    <property type="entry name" value="NADPH:adrenodoxin oxidoreductase, mitochondrial"/>
    <property type="match status" value="1"/>
</dbReference>
<dbReference type="GO" id="GO:0005739">
    <property type="term" value="C:mitochondrion"/>
    <property type="evidence" value="ECO:0007669"/>
    <property type="project" value="UniProtKB-SubCell"/>
</dbReference>
<comment type="similarity">
    <text evidence="4 16">Belongs to the ferredoxin--NADP reductase type 1 family.</text>
</comment>
<evidence type="ECO:0000256" key="4">
    <source>
        <dbReference type="ARBA" id="ARBA00008312"/>
    </source>
</evidence>
<feature type="binding site" evidence="17">
    <location>
        <position position="378"/>
    </location>
    <ligand>
        <name>FAD</name>
        <dbReference type="ChEBI" id="CHEBI:57692"/>
    </ligand>
</feature>
<dbReference type="PIRSF" id="PIRSF000362">
    <property type="entry name" value="FNR"/>
    <property type="match status" value="1"/>
</dbReference>
<protein>
    <recommendedName>
        <fullName evidence="6 16">NADPH:adrenodoxin oxidoreductase, mitochondrial</fullName>
        <ecNumber evidence="5 16">1.18.1.6</ecNumber>
    </recommendedName>
</protein>
<feature type="binding site" evidence="17">
    <location>
        <position position="100"/>
    </location>
    <ligand>
        <name>FAD</name>
        <dbReference type="ChEBI" id="CHEBI:57692"/>
    </ligand>
</feature>
<keyword evidence="11" id="KW-0809">Transit peptide</keyword>
<evidence type="ECO:0000256" key="15">
    <source>
        <dbReference type="ARBA" id="ARBA00048933"/>
    </source>
</evidence>
<comment type="catalytic activity">
    <reaction evidence="15 16">
        <text>2 reduced [adrenodoxin] + NADP(+) + H(+) = 2 oxidized [adrenodoxin] + NADPH</text>
        <dbReference type="Rhea" id="RHEA:42312"/>
        <dbReference type="Rhea" id="RHEA-COMP:9998"/>
        <dbReference type="Rhea" id="RHEA-COMP:9999"/>
        <dbReference type="ChEBI" id="CHEBI:15378"/>
        <dbReference type="ChEBI" id="CHEBI:33737"/>
        <dbReference type="ChEBI" id="CHEBI:33738"/>
        <dbReference type="ChEBI" id="CHEBI:57783"/>
        <dbReference type="ChEBI" id="CHEBI:58349"/>
        <dbReference type="EC" id="1.18.1.6"/>
    </reaction>
</comment>
<dbReference type="InterPro" id="IPR055275">
    <property type="entry name" value="Ferredox_Rdtase"/>
</dbReference>
<keyword evidence="13 16" id="KW-0560">Oxidoreductase</keyword>
<evidence type="ECO:0000256" key="3">
    <source>
        <dbReference type="ARBA" id="ARBA00004731"/>
    </source>
</evidence>
<feature type="binding site" evidence="17">
    <location>
        <position position="35"/>
    </location>
    <ligand>
        <name>FAD</name>
        <dbReference type="ChEBI" id="CHEBI:57692"/>
    </ligand>
</feature>
<dbReference type="InterPro" id="IPR021163">
    <property type="entry name" value="Ferredox_Rdtase_adrenod"/>
</dbReference>
<feature type="binding site" evidence="18">
    <location>
        <begin position="215"/>
        <end position="216"/>
    </location>
    <ligand>
        <name>NADP(+)</name>
        <dbReference type="ChEBI" id="CHEBI:58349"/>
    </ligand>
</feature>
<evidence type="ECO:0000256" key="11">
    <source>
        <dbReference type="ARBA" id="ARBA00022946"/>
    </source>
</evidence>
<keyword evidence="12" id="KW-0249">Electron transport</keyword>
<keyword evidence="8 16" id="KW-0285">Flavoprotein</keyword>
<evidence type="ECO:0000256" key="10">
    <source>
        <dbReference type="ARBA" id="ARBA00022857"/>
    </source>
</evidence>
<evidence type="ECO:0000256" key="7">
    <source>
        <dbReference type="ARBA" id="ARBA00022448"/>
    </source>
</evidence>
<evidence type="ECO:0000256" key="6">
    <source>
        <dbReference type="ARBA" id="ARBA00016287"/>
    </source>
</evidence>
<keyword evidence="9 16" id="KW-0274">FAD</keyword>
<dbReference type="Gene3D" id="3.40.50.720">
    <property type="entry name" value="NAD(P)-binding Rossmann-like Domain"/>
    <property type="match status" value="1"/>
</dbReference>
<evidence type="ECO:0000256" key="9">
    <source>
        <dbReference type="ARBA" id="ARBA00022827"/>
    </source>
</evidence>
<comment type="cofactor">
    <cofactor evidence="1 16 17">
        <name>FAD</name>
        <dbReference type="ChEBI" id="CHEBI:57692"/>
    </cofactor>
</comment>
<dbReference type="PANTHER" id="PTHR48467:SF1">
    <property type="entry name" value="GLUTAMATE SYNTHASE 1 [NADH], CHLOROPLASTIC-LIKE"/>
    <property type="match status" value="1"/>
</dbReference>
<evidence type="ECO:0000256" key="8">
    <source>
        <dbReference type="ARBA" id="ARBA00022630"/>
    </source>
</evidence>
<dbReference type="Pfam" id="PF13450">
    <property type="entry name" value="NAD_binding_8"/>
    <property type="match status" value="1"/>
</dbReference>
<comment type="subcellular location">
    <subcellularLocation>
        <location evidence="2 16">Mitochondrion</location>
    </subcellularLocation>
</comment>
<dbReference type="EMBL" id="OB794793">
    <property type="protein sequence ID" value="CAD7431090.1"/>
    <property type="molecule type" value="Genomic_DNA"/>
</dbReference>
<evidence type="ECO:0000256" key="1">
    <source>
        <dbReference type="ARBA" id="ARBA00001974"/>
    </source>
</evidence>
<evidence type="ECO:0000256" key="5">
    <source>
        <dbReference type="ARBA" id="ARBA00013219"/>
    </source>
</evidence>
<evidence type="ECO:0000313" key="19">
    <source>
        <dbReference type="EMBL" id="CAD7431090.1"/>
    </source>
</evidence>
<keyword evidence="14 16" id="KW-0496">Mitochondrion</keyword>
<evidence type="ECO:0000256" key="17">
    <source>
        <dbReference type="PIRSR" id="PIRSR000362-1"/>
    </source>
</evidence>
<dbReference type="SUPFAM" id="SSF51971">
    <property type="entry name" value="Nucleotide-binding domain"/>
    <property type="match status" value="2"/>
</dbReference>
<sequence length="474" mass="52574">MFKILKHSCMIKYCRTFSFFQSDCANICIVGSGPAGFYTAQHLVKLLPNAQVDIYESMPVPFGLVRFGVAPDHPEVKNVINTFTKTARNPNVRFIGNVSIGRDVSLDELRHAYHAVLLTYGADQDRALDISGENLGNVISARRFVGWYNGLPWDRNLNVNLDVEVAAILGQGNVALDIARILLTPIDKLRCTDITEHALAALSKSRVKRVLMIGRRGPLQVAFTIKELREMVNLPECGTVMNPQEFVGVPEVIPSLARPRRRLTELLCKTALEPNVSQGTKSFCPMFLRTPKRFLPHPDNQEVVGGIELVVNRLEGPDLVHQKAMPTDEVDTVECGLALRSIGYRSVKADPKIPFDDTRGRVRNSNGVIEPGLYSAGWLATGPMGVILSTMNNAFTVAQTIAKDFKDGVVDPITKKSGFQHVCSLLKDKGVQWVSFSDWEKIDQVEKERGARLGKPREKIVDIKEMLSIAGSKR</sequence>
<keyword evidence="10 16" id="KW-0521">NADP</keyword>
<name>A0A7R9EBP8_9NEOP</name>
<feature type="binding site" evidence="18">
    <location>
        <begin position="171"/>
        <end position="174"/>
    </location>
    <ligand>
        <name>NADP(+)</name>
        <dbReference type="ChEBI" id="CHEBI:58349"/>
    </ligand>
</feature>
<comment type="pathway">
    <text evidence="3">Steroid metabolism; cholesterol metabolism.</text>
</comment>
<proteinExistence type="inferred from homology"/>
<evidence type="ECO:0000256" key="18">
    <source>
        <dbReference type="PIRSR" id="PIRSR000362-2"/>
    </source>
</evidence>
<evidence type="ECO:0000256" key="12">
    <source>
        <dbReference type="ARBA" id="ARBA00022982"/>
    </source>
</evidence>
<evidence type="ECO:0000256" key="13">
    <source>
        <dbReference type="ARBA" id="ARBA00023002"/>
    </source>
</evidence>
<feature type="binding site" evidence="17">
    <location>
        <position position="56"/>
    </location>
    <ligand>
        <name>FAD</name>
        <dbReference type="ChEBI" id="CHEBI:57692"/>
    </ligand>
</feature>
<organism evidence="19">
    <name type="scientific">Timema monikensis</name>
    <dbReference type="NCBI Taxonomy" id="170555"/>
    <lineage>
        <taxon>Eukaryota</taxon>
        <taxon>Metazoa</taxon>
        <taxon>Ecdysozoa</taxon>
        <taxon>Arthropoda</taxon>
        <taxon>Hexapoda</taxon>
        <taxon>Insecta</taxon>
        <taxon>Pterygota</taxon>
        <taxon>Neoptera</taxon>
        <taxon>Polyneoptera</taxon>
        <taxon>Phasmatodea</taxon>
        <taxon>Timematodea</taxon>
        <taxon>Timematoidea</taxon>
        <taxon>Timematidae</taxon>
        <taxon>Timema</taxon>
    </lineage>
</organism>
<feature type="binding site" evidence="17">
    <location>
        <begin position="385"/>
        <end position="387"/>
    </location>
    <ligand>
        <name>FAD</name>
        <dbReference type="ChEBI" id="CHEBI:57692"/>
    </ligand>
</feature>
<dbReference type="UniPathway" id="UPA00296"/>
<dbReference type="PANTHER" id="PTHR48467">
    <property type="entry name" value="GLUTAMATE SYNTHASE 1 [NADH], CHLOROPLASTIC-LIKE"/>
    <property type="match status" value="1"/>
</dbReference>
<dbReference type="Gene3D" id="3.50.50.60">
    <property type="entry name" value="FAD/NAD(P)-binding domain"/>
    <property type="match status" value="1"/>
</dbReference>